<accession>A0A5S3Z4Q8</accession>
<dbReference type="RefSeq" id="WP_138548253.1">
    <property type="nucleotide sequence ID" value="NZ_PNCG01000010.1"/>
</dbReference>
<evidence type="ECO:0000313" key="3">
    <source>
        <dbReference type="EMBL" id="TMP87021.1"/>
    </source>
</evidence>
<name>A0A5S3Z4Q8_9GAMM</name>
<feature type="domain" description="Glycosyl transferase family 25" evidence="2">
    <location>
        <begin position="2"/>
        <end position="180"/>
    </location>
</feature>
<dbReference type="AlphaFoldDB" id="A0A5S3Z4Q8"/>
<reference evidence="4" key="2">
    <citation type="submission" date="2019-06" db="EMBL/GenBank/DDBJ databases">
        <title>Co-occurence of chitin degradation, pigmentation and bioactivity in marine Pseudoalteromonas.</title>
        <authorList>
            <person name="Sonnenschein E.C."/>
            <person name="Bech P.K."/>
        </authorList>
    </citation>
    <scope>NUCLEOTIDE SEQUENCE [LARGE SCALE GENOMIC DNA]</scope>
    <source>
        <strain evidence="4">S2897</strain>
    </source>
</reference>
<sequence length="259" mass="29204">MMVPIYVINLADSQERLARAEQQLHAQQLDFERIEAVNGKTLTAEQVSAVYSEAANRRHFYRPLSAGEIGCYLSHRRCWQTLIQSGAEYAVILEDDFTLCGDLADSISAIINTNMAIDIVKLCSYQGRERPVKYSTQISDEQHLVVHDKPMSGCCAYVISRQGAKQLLAHSTKISRPVDTDIQYCWETGVDVVSIKPYPVAQDNFFDSDIAAKGRNKPKPYPLQKQWLALTTLPAQIMARKNLIKNLKSHAQHLDSRSH</sequence>
<keyword evidence="3" id="KW-0808">Transferase</keyword>
<dbReference type="GO" id="GO:0016740">
    <property type="term" value="F:transferase activity"/>
    <property type="evidence" value="ECO:0007669"/>
    <property type="project" value="UniProtKB-KW"/>
</dbReference>
<feature type="coiled-coil region" evidence="1">
    <location>
        <begin position="10"/>
        <end position="37"/>
    </location>
</feature>
<dbReference type="Pfam" id="PF01755">
    <property type="entry name" value="Glyco_transf_25"/>
    <property type="match status" value="1"/>
</dbReference>
<dbReference type="Proteomes" id="UP000305874">
    <property type="component" value="Unassembled WGS sequence"/>
</dbReference>
<dbReference type="InterPro" id="IPR002654">
    <property type="entry name" value="Glyco_trans_25"/>
</dbReference>
<comment type="caution">
    <text evidence="3">The sequence shown here is derived from an EMBL/GenBank/DDBJ whole genome shotgun (WGS) entry which is preliminary data.</text>
</comment>
<gene>
    <name evidence="3" type="ORF">CWC05_11165</name>
</gene>
<evidence type="ECO:0000259" key="2">
    <source>
        <dbReference type="Pfam" id="PF01755"/>
    </source>
</evidence>
<dbReference type="CDD" id="cd06532">
    <property type="entry name" value="Glyco_transf_25"/>
    <property type="match status" value="1"/>
</dbReference>
<reference evidence="3 4" key="1">
    <citation type="submission" date="2017-12" db="EMBL/GenBank/DDBJ databases">
        <authorList>
            <person name="Paulsen S."/>
            <person name="Gram L.K."/>
        </authorList>
    </citation>
    <scope>NUCLEOTIDE SEQUENCE [LARGE SCALE GENOMIC DNA]</scope>
    <source>
        <strain evidence="3 4">S2897</strain>
    </source>
</reference>
<organism evidence="3 4">
    <name type="scientific">Pseudoalteromonas ruthenica</name>
    <dbReference type="NCBI Taxonomy" id="151081"/>
    <lineage>
        <taxon>Bacteria</taxon>
        <taxon>Pseudomonadati</taxon>
        <taxon>Pseudomonadota</taxon>
        <taxon>Gammaproteobacteria</taxon>
        <taxon>Alteromonadales</taxon>
        <taxon>Pseudoalteromonadaceae</taxon>
        <taxon>Pseudoalteromonas</taxon>
    </lineage>
</organism>
<dbReference type="EMBL" id="PNCG01000010">
    <property type="protein sequence ID" value="TMP87021.1"/>
    <property type="molecule type" value="Genomic_DNA"/>
</dbReference>
<proteinExistence type="predicted"/>
<protein>
    <submittedName>
        <fullName evidence="3">Glycosyl transferase family 25</fullName>
    </submittedName>
</protein>
<evidence type="ECO:0000256" key="1">
    <source>
        <dbReference type="SAM" id="Coils"/>
    </source>
</evidence>
<keyword evidence="1" id="KW-0175">Coiled coil</keyword>
<evidence type="ECO:0000313" key="4">
    <source>
        <dbReference type="Proteomes" id="UP000305874"/>
    </source>
</evidence>